<accession>A0A2T2WQD7</accession>
<dbReference type="Proteomes" id="UP000242705">
    <property type="component" value="Unassembled WGS sequence"/>
</dbReference>
<gene>
    <name evidence="2" type="ORF">C7B47_14775</name>
</gene>
<comment type="caution">
    <text evidence="2">The sequence shown here is derived from an EMBL/GenBank/DDBJ whole genome shotgun (WGS) entry which is preliminary data.</text>
</comment>
<evidence type="ECO:0000259" key="1">
    <source>
        <dbReference type="Pfam" id="PF02915"/>
    </source>
</evidence>
<evidence type="ECO:0000313" key="2">
    <source>
        <dbReference type="EMBL" id="PSR24455.1"/>
    </source>
</evidence>
<dbReference type="Pfam" id="PF02915">
    <property type="entry name" value="Rubrerythrin"/>
    <property type="match status" value="1"/>
</dbReference>
<reference evidence="2 3" key="1">
    <citation type="journal article" date="2014" name="BMC Genomics">
        <title>Comparison of environmental and isolate Sulfobacillus genomes reveals diverse carbon, sulfur, nitrogen, and hydrogen metabolisms.</title>
        <authorList>
            <person name="Justice N.B."/>
            <person name="Norman A."/>
            <person name="Brown C.T."/>
            <person name="Singh A."/>
            <person name="Thomas B.C."/>
            <person name="Banfield J.F."/>
        </authorList>
    </citation>
    <scope>NUCLEOTIDE SEQUENCE [LARGE SCALE GENOMIC DNA]</scope>
    <source>
        <strain evidence="2">AMDSBA5</strain>
    </source>
</reference>
<dbReference type="GO" id="GO:0046872">
    <property type="term" value="F:metal ion binding"/>
    <property type="evidence" value="ECO:0007669"/>
    <property type="project" value="InterPro"/>
</dbReference>
<protein>
    <recommendedName>
        <fullName evidence="1">Rubrerythrin diiron-binding domain-containing protein</fullName>
    </recommendedName>
</protein>
<dbReference type="InterPro" id="IPR009078">
    <property type="entry name" value="Ferritin-like_SF"/>
</dbReference>
<evidence type="ECO:0000313" key="3">
    <source>
        <dbReference type="Proteomes" id="UP000242705"/>
    </source>
</evidence>
<feature type="domain" description="Rubrerythrin diiron-binding" evidence="1">
    <location>
        <begin position="78"/>
        <end position="206"/>
    </location>
</feature>
<proteinExistence type="predicted"/>
<name>A0A2T2WQD7_SULTH</name>
<dbReference type="GO" id="GO:0016491">
    <property type="term" value="F:oxidoreductase activity"/>
    <property type="evidence" value="ECO:0007669"/>
    <property type="project" value="InterPro"/>
</dbReference>
<dbReference type="InterPro" id="IPR003251">
    <property type="entry name" value="Rr_diiron-bd_dom"/>
</dbReference>
<sequence>MDKIIFSEVAPYSDPDALRNNLFELLTTYDERFSKRGIYAQTMGELLTGPFISFVTSQFRDLVEMLMADVSVWKYYMLHQNTTDEAAGAMRVVHMAQSAEPRVRELMERHASDEERHSRLFGSLLLELGGDLEEAPEAEVQHKWQAIEEYQEDLIVFIARVHSIEVRSWACLTLYIDLLRMRDMSEWPPKTLSVLEAILQDERRHVAYTGMLLHDWAEQGRSDEVRSALVEAIHQTNAETWRDMSRMMEYIGSICA</sequence>
<dbReference type="SUPFAM" id="SSF47240">
    <property type="entry name" value="Ferritin-like"/>
    <property type="match status" value="1"/>
</dbReference>
<dbReference type="InterPro" id="IPR012348">
    <property type="entry name" value="RNR-like"/>
</dbReference>
<organism evidence="2 3">
    <name type="scientific">Sulfobacillus thermosulfidooxidans</name>
    <dbReference type="NCBI Taxonomy" id="28034"/>
    <lineage>
        <taxon>Bacteria</taxon>
        <taxon>Bacillati</taxon>
        <taxon>Bacillota</taxon>
        <taxon>Clostridia</taxon>
        <taxon>Eubacteriales</taxon>
        <taxon>Clostridiales Family XVII. Incertae Sedis</taxon>
        <taxon>Sulfobacillus</taxon>
    </lineage>
</organism>
<dbReference type="Gene3D" id="1.10.620.20">
    <property type="entry name" value="Ribonucleotide Reductase, subunit A"/>
    <property type="match status" value="1"/>
</dbReference>
<dbReference type="AlphaFoldDB" id="A0A2T2WQD7"/>
<dbReference type="EMBL" id="PXYX01000053">
    <property type="protein sequence ID" value="PSR24455.1"/>
    <property type="molecule type" value="Genomic_DNA"/>
</dbReference>